<reference evidence="3 4" key="1">
    <citation type="submission" date="2024-02" db="EMBL/GenBank/DDBJ databases">
        <title>Draft genome sequence of Collimonas sp. strain H4R21, an effective mineral-weathering bacterial strain isolated from the beech rhizosphere.</title>
        <authorList>
            <person name="Morin E."/>
            <person name="Uroz S."/>
            <person name="Leveau J.H.J."/>
            <person name="Kumar R."/>
            <person name="Rey M.W."/>
            <person name="Pham J."/>
        </authorList>
    </citation>
    <scope>NUCLEOTIDE SEQUENCE [LARGE SCALE GENOMIC DNA]</scope>
    <source>
        <strain evidence="3 4">H4R21</strain>
    </source>
</reference>
<accession>A0ABU9Q3M8</accession>
<dbReference type="Proteomes" id="UP001495910">
    <property type="component" value="Unassembled WGS sequence"/>
</dbReference>
<protein>
    <submittedName>
        <fullName evidence="3">AAA family ATPase</fullName>
    </submittedName>
</protein>
<dbReference type="EMBL" id="JBANDC010000035">
    <property type="protein sequence ID" value="MEM4990807.1"/>
    <property type="molecule type" value="Genomic_DNA"/>
</dbReference>
<dbReference type="InterPro" id="IPR027417">
    <property type="entry name" value="P-loop_NTPase"/>
</dbReference>
<keyword evidence="4" id="KW-1185">Reference proteome</keyword>
<evidence type="ECO:0000313" key="3">
    <source>
        <dbReference type="EMBL" id="MEM4990807.1"/>
    </source>
</evidence>
<dbReference type="Pfam" id="PF13175">
    <property type="entry name" value="AAA_15"/>
    <property type="match status" value="1"/>
</dbReference>
<organism evidence="3 4">
    <name type="scientific">Collimonas rhizosphaerae</name>
    <dbReference type="NCBI Taxonomy" id="3126357"/>
    <lineage>
        <taxon>Bacteria</taxon>
        <taxon>Pseudomonadati</taxon>
        <taxon>Pseudomonadota</taxon>
        <taxon>Betaproteobacteria</taxon>
        <taxon>Burkholderiales</taxon>
        <taxon>Oxalobacteraceae</taxon>
        <taxon>Collimonas</taxon>
    </lineage>
</organism>
<evidence type="ECO:0000259" key="2">
    <source>
        <dbReference type="Pfam" id="PF13175"/>
    </source>
</evidence>
<comment type="caution">
    <text evidence="3">The sequence shown here is derived from an EMBL/GenBank/DDBJ whole genome shotgun (WGS) entry which is preliminary data.</text>
</comment>
<dbReference type="InterPro" id="IPR041685">
    <property type="entry name" value="AAA_GajA/Old/RecF-like"/>
</dbReference>
<gene>
    <name evidence="3" type="ORF">V8G57_25700</name>
</gene>
<dbReference type="RefSeq" id="WP_342831838.1">
    <property type="nucleotide sequence ID" value="NZ_JBANDC010000035.1"/>
</dbReference>
<evidence type="ECO:0000313" key="4">
    <source>
        <dbReference type="Proteomes" id="UP001495910"/>
    </source>
</evidence>
<feature type="region of interest" description="Disordered" evidence="1">
    <location>
        <begin position="117"/>
        <end position="152"/>
    </location>
</feature>
<name>A0ABU9Q3M8_9BURK</name>
<sequence>MYLHRICSQNFRAFGDGTTAPSLDWELNKGMNILIGENDAGKTAIIDAIRHMLWTTSFEVVRLLEQDFHVVGSNRAETLVIEATLCDLSPEQEAAVLEWLTYEKDGSRSLVLNLQARRQPPQAKRRARVDTITRSGRNGSPLRGSGARKRRG</sequence>
<dbReference type="SUPFAM" id="SSF52540">
    <property type="entry name" value="P-loop containing nucleoside triphosphate hydrolases"/>
    <property type="match status" value="1"/>
</dbReference>
<proteinExistence type="predicted"/>
<feature type="domain" description="Endonuclease GajA/Old nuclease/RecF-like AAA" evidence="2">
    <location>
        <begin position="1"/>
        <end position="89"/>
    </location>
</feature>
<dbReference type="Gene3D" id="3.40.50.300">
    <property type="entry name" value="P-loop containing nucleotide triphosphate hydrolases"/>
    <property type="match status" value="1"/>
</dbReference>
<evidence type="ECO:0000256" key="1">
    <source>
        <dbReference type="SAM" id="MobiDB-lite"/>
    </source>
</evidence>